<gene>
    <name evidence="2" type="ORF">IP92_00372</name>
</gene>
<dbReference type="EMBL" id="VLKW01000001">
    <property type="protein sequence ID" value="TWI51387.1"/>
    <property type="molecule type" value="Genomic_DNA"/>
</dbReference>
<keyword evidence="1" id="KW-0732">Signal</keyword>
<comment type="caution">
    <text evidence="2">The sequence shown here is derived from an EMBL/GenBank/DDBJ whole genome shotgun (WGS) entry which is preliminary data.</text>
</comment>
<dbReference type="AlphaFoldDB" id="A0A562Q3Q2"/>
<reference evidence="2 3" key="1">
    <citation type="journal article" date="2015" name="Stand. Genomic Sci.">
        <title>Genomic Encyclopedia of Bacterial and Archaeal Type Strains, Phase III: the genomes of soil and plant-associated and newly described type strains.</title>
        <authorList>
            <person name="Whitman W.B."/>
            <person name="Woyke T."/>
            <person name="Klenk H.P."/>
            <person name="Zhou Y."/>
            <person name="Lilburn T.G."/>
            <person name="Beck B.J."/>
            <person name="De Vos P."/>
            <person name="Vandamme P."/>
            <person name="Eisen J.A."/>
            <person name="Garrity G."/>
            <person name="Hugenholtz P."/>
            <person name="Kyrpides N.C."/>
        </authorList>
    </citation>
    <scope>NUCLEOTIDE SEQUENCE [LARGE SCALE GENOMIC DNA]</scope>
    <source>
        <strain evidence="2 3">CGMCC 1.10685</strain>
    </source>
</reference>
<dbReference type="PANTHER" id="PTHR35936">
    <property type="entry name" value="MEMBRANE-BOUND LYTIC MUREIN TRANSGLYCOSYLASE F"/>
    <property type="match status" value="1"/>
</dbReference>
<dbReference type="RefSeq" id="WP_229418564.1">
    <property type="nucleotide sequence ID" value="NZ_CP046904.1"/>
</dbReference>
<feature type="chain" id="PRO_5021777762" evidence="1">
    <location>
        <begin position="21"/>
        <end position="258"/>
    </location>
</feature>
<feature type="signal peptide" evidence="1">
    <location>
        <begin position="1"/>
        <end position="20"/>
    </location>
</feature>
<evidence type="ECO:0000256" key="1">
    <source>
        <dbReference type="SAM" id="SignalP"/>
    </source>
</evidence>
<organism evidence="2 3">
    <name type="scientific">Pseudoduganella flava</name>
    <dbReference type="NCBI Taxonomy" id="871742"/>
    <lineage>
        <taxon>Bacteria</taxon>
        <taxon>Pseudomonadati</taxon>
        <taxon>Pseudomonadota</taxon>
        <taxon>Betaproteobacteria</taxon>
        <taxon>Burkholderiales</taxon>
        <taxon>Oxalobacteraceae</taxon>
        <taxon>Telluria group</taxon>
        <taxon>Pseudoduganella</taxon>
    </lineage>
</organism>
<evidence type="ECO:0000313" key="3">
    <source>
        <dbReference type="Proteomes" id="UP000315112"/>
    </source>
</evidence>
<accession>A0A562Q3Q2</accession>
<name>A0A562Q3Q2_9BURK</name>
<dbReference type="PANTHER" id="PTHR35936:SF25">
    <property type="entry name" value="ABC TRANSPORTER SUBSTRATE-BINDING PROTEIN"/>
    <property type="match status" value="1"/>
</dbReference>
<dbReference type="SUPFAM" id="SSF53850">
    <property type="entry name" value="Periplasmic binding protein-like II"/>
    <property type="match status" value="1"/>
</dbReference>
<dbReference type="Proteomes" id="UP000315112">
    <property type="component" value="Unassembled WGS sequence"/>
</dbReference>
<sequence>MKTRALAAALLCCALHGADAQTPRTIRFAAEEWPPFVTPTLPEDGMSGSLMHAVFDKLGYSVRIDYFPWRRTFELGRRDPRYAGVAVVYHTAEREAMCHFSVPIASTLIVLVSLKEQPVRTSRIADLRGVRIGTVAGYSNGDEFDTLAHQGRIEVEEGVNDETNLRKLLVRRFPAIVIERRVLRHLLASRFAPAERERIVIDERPFRERPMHICFKKSPEGLIQQRAFNDAARAFDFVQMEKDYWRRVGQQGGGNLDG</sequence>
<proteinExistence type="predicted"/>
<protein>
    <submittedName>
        <fullName evidence="2">Polar amino acid transport system substrate-binding protein</fullName>
    </submittedName>
</protein>
<evidence type="ECO:0000313" key="2">
    <source>
        <dbReference type="EMBL" id="TWI51387.1"/>
    </source>
</evidence>
<dbReference type="Gene3D" id="3.40.190.10">
    <property type="entry name" value="Periplasmic binding protein-like II"/>
    <property type="match status" value="2"/>
</dbReference>